<organism evidence="2 3">
    <name type="scientific">Mesonia maritima</name>
    <dbReference type="NCBI Taxonomy" id="1793873"/>
    <lineage>
        <taxon>Bacteria</taxon>
        <taxon>Pseudomonadati</taxon>
        <taxon>Bacteroidota</taxon>
        <taxon>Flavobacteriia</taxon>
        <taxon>Flavobacteriales</taxon>
        <taxon>Flavobacteriaceae</taxon>
        <taxon>Mesonia</taxon>
    </lineage>
</organism>
<keyword evidence="1" id="KW-0472">Membrane</keyword>
<reference evidence="2 3" key="1">
    <citation type="submission" date="2023-07" db="EMBL/GenBank/DDBJ databases">
        <title>Genomic Encyclopedia of Type Strains, Phase IV (KMG-IV): sequencing the most valuable type-strain genomes for metagenomic binning, comparative biology and taxonomic classification.</title>
        <authorList>
            <person name="Goeker M."/>
        </authorList>
    </citation>
    <scope>NUCLEOTIDE SEQUENCE [LARGE SCALE GENOMIC DNA]</scope>
    <source>
        <strain evidence="2 3">DSM 102814</strain>
    </source>
</reference>
<feature type="transmembrane region" description="Helical" evidence="1">
    <location>
        <begin position="34"/>
        <end position="54"/>
    </location>
</feature>
<accession>A0ABU1K3I7</accession>
<feature type="transmembrane region" description="Helical" evidence="1">
    <location>
        <begin position="90"/>
        <end position="110"/>
    </location>
</feature>
<dbReference type="EMBL" id="JAVDQA010000001">
    <property type="protein sequence ID" value="MDR6299871.1"/>
    <property type="molecule type" value="Genomic_DNA"/>
</dbReference>
<sequence length="116" mass="14270">MQDNYLFLIIIISILFYSYKFWIDNKAVIKNIKLGKLLYIIQLIPGIVIIYLILADKLEWIYILYLLPLILLSMWFRFQFYKLKNNTIKDYVYLFIFYLIIPILVLYYLFFKNQTL</sequence>
<feature type="transmembrane region" description="Helical" evidence="1">
    <location>
        <begin position="60"/>
        <end position="78"/>
    </location>
</feature>
<evidence type="ECO:0000313" key="2">
    <source>
        <dbReference type="EMBL" id="MDR6299871.1"/>
    </source>
</evidence>
<keyword evidence="1" id="KW-0812">Transmembrane</keyword>
<evidence type="ECO:0000313" key="3">
    <source>
        <dbReference type="Proteomes" id="UP001257659"/>
    </source>
</evidence>
<keyword evidence="1" id="KW-1133">Transmembrane helix</keyword>
<feature type="transmembrane region" description="Helical" evidence="1">
    <location>
        <begin position="6"/>
        <end position="22"/>
    </location>
</feature>
<protein>
    <submittedName>
        <fullName evidence="2">Uncharacterized protein</fullName>
    </submittedName>
</protein>
<gene>
    <name evidence="2" type="ORF">GGR31_000487</name>
</gene>
<evidence type="ECO:0000256" key="1">
    <source>
        <dbReference type="SAM" id="Phobius"/>
    </source>
</evidence>
<proteinExistence type="predicted"/>
<keyword evidence="3" id="KW-1185">Reference proteome</keyword>
<comment type="caution">
    <text evidence="2">The sequence shown here is derived from an EMBL/GenBank/DDBJ whole genome shotgun (WGS) entry which is preliminary data.</text>
</comment>
<name>A0ABU1K3I7_9FLAO</name>
<dbReference type="Proteomes" id="UP001257659">
    <property type="component" value="Unassembled WGS sequence"/>
</dbReference>